<keyword evidence="4 5" id="KW-0472">Membrane</keyword>
<feature type="transmembrane region" description="Helical" evidence="5">
    <location>
        <begin position="247"/>
        <end position="264"/>
    </location>
</feature>
<feature type="transmembrane region" description="Helical" evidence="5">
    <location>
        <begin position="468"/>
        <end position="484"/>
    </location>
</feature>
<dbReference type="GO" id="GO:0055085">
    <property type="term" value="P:transmembrane transport"/>
    <property type="evidence" value="ECO:0007669"/>
    <property type="project" value="InterPro"/>
</dbReference>
<evidence type="ECO:0000313" key="7">
    <source>
        <dbReference type="EMBL" id="CAD7248736.1"/>
    </source>
</evidence>
<feature type="transmembrane region" description="Helical" evidence="5">
    <location>
        <begin position="442"/>
        <end position="462"/>
    </location>
</feature>
<organism evidence="7">
    <name type="scientific">Darwinula stevensoni</name>
    <dbReference type="NCBI Taxonomy" id="69355"/>
    <lineage>
        <taxon>Eukaryota</taxon>
        <taxon>Metazoa</taxon>
        <taxon>Ecdysozoa</taxon>
        <taxon>Arthropoda</taxon>
        <taxon>Crustacea</taxon>
        <taxon>Oligostraca</taxon>
        <taxon>Ostracoda</taxon>
        <taxon>Podocopa</taxon>
        <taxon>Podocopida</taxon>
        <taxon>Darwinulocopina</taxon>
        <taxon>Darwinuloidea</taxon>
        <taxon>Darwinulidae</taxon>
        <taxon>Darwinula</taxon>
    </lineage>
</organism>
<proteinExistence type="predicted"/>
<dbReference type="GO" id="GO:0016020">
    <property type="term" value="C:membrane"/>
    <property type="evidence" value="ECO:0007669"/>
    <property type="project" value="UniProtKB-SubCell"/>
</dbReference>
<evidence type="ECO:0000256" key="2">
    <source>
        <dbReference type="ARBA" id="ARBA00022692"/>
    </source>
</evidence>
<keyword evidence="3 5" id="KW-1133">Transmembrane helix</keyword>
<feature type="transmembrane region" description="Helical" evidence="5">
    <location>
        <begin position="356"/>
        <end position="375"/>
    </location>
</feature>
<feature type="transmembrane region" description="Helical" evidence="5">
    <location>
        <begin position="147"/>
        <end position="163"/>
    </location>
</feature>
<name>A0A7R9A840_9CRUS</name>
<evidence type="ECO:0000259" key="6">
    <source>
        <dbReference type="Pfam" id="PF00916"/>
    </source>
</evidence>
<sequence>MVQGTGENQLVSITETIKGKGNMNSISRLSSHHPSDILDRDAPGSILVEDFSDDGPLCPCPPSRRGVRKGIQKRLPITKWLFRYNLECLLCDIIAGLTVGLTVIPQGLAYAAIANLPVQYGLYSAFMGCFVYLFVGQVKDLNVGPNAILCLLVGQYITFQRFGEQYVDYAVLLCFLTGIVELILGLCKLGFLINFISTPVTSGFASAAAITISVSQFKALFGLNSVVHGHGFLEVIQEVFAHFSETHMWDLLMAFVSIVILLFLRKMKMWDLSKVIKGQRTLKVLNKTVWFVCTARNAFVILLGGLVAFFVNGDDQKKPLSLTGNVVSGIPPVAIPPFYTTNNGTETNLMEMVSNLGTSIIVIPFVGILETIAIAKIFENHDEKSWDGRVDCVARGKAIDFNQEIIAVGLCNVAGSFFSSMPTTGSFCRTVINAASGVKTQAGGIITGALVLLALGLLTPYFFYIPKASLAAVIICAVVFIFEYEELIKIWKTNSEFLAL</sequence>
<dbReference type="InterPro" id="IPR011547">
    <property type="entry name" value="SLC26A/SulP_dom"/>
</dbReference>
<evidence type="ECO:0000256" key="3">
    <source>
        <dbReference type="ARBA" id="ARBA00022989"/>
    </source>
</evidence>
<accession>A0A7R9A840</accession>
<dbReference type="AlphaFoldDB" id="A0A7R9A840"/>
<dbReference type="OrthoDB" id="288203at2759"/>
<feature type="transmembrane region" description="Helical" evidence="5">
    <location>
        <begin position="169"/>
        <end position="191"/>
    </location>
</feature>
<feature type="transmembrane region" description="Helical" evidence="5">
    <location>
        <begin position="289"/>
        <end position="311"/>
    </location>
</feature>
<evidence type="ECO:0000256" key="1">
    <source>
        <dbReference type="ARBA" id="ARBA00004141"/>
    </source>
</evidence>
<dbReference type="Pfam" id="PF00916">
    <property type="entry name" value="Sulfate_transp"/>
    <property type="match status" value="1"/>
</dbReference>
<dbReference type="EMBL" id="LR901488">
    <property type="protein sequence ID" value="CAD7248736.1"/>
    <property type="molecule type" value="Genomic_DNA"/>
</dbReference>
<reference evidence="7" key="1">
    <citation type="submission" date="2020-11" db="EMBL/GenBank/DDBJ databases">
        <authorList>
            <person name="Tran Van P."/>
        </authorList>
    </citation>
    <scope>NUCLEOTIDE SEQUENCE</scope>
</reference>
<protein>
    <recommendedName>
        <fullName evidence="6">SLC26A/SulP transporter domain-containing protein</fullName>
    </recommendedName>
</protein>
<evidence type="ECO:0000256" key="5">
    <source>
        <dbReference type="SAM" id="Phobius"/>
    </source>
</evidence>
<keyword evidence="8" id="KW-1185">Reference proteome</keyword>
<keyword evidence="2 5" id="KW-0812">Transmembrane</keyword>
<dbReference type="Proteomes" id="UP000677054">
    <property type="component" value="Unassembled WGS sequence"/>
</dbReference>
<feature type="transmembrane region" description="Helical" evidence="5">
    <location>
        <begin position="118"/>
        <end position="135"/>
    </location>
</feature>
<evidence type="ECO:0000256" key="4">
    <source>
        <dbReference type="ARBA" id="ARBA00023136"/>
    </source>
</evidence>
<dbReference type="InterPro" id="IPR001902">
    <property type="entry name" value="SLC26A/SulP_fam"/>
</dbReference>
<feature type="domain" description="SLC26A/SulP transporter" evidence="6">
    <location>
        <begin position="90"/>
        <end position="497"/>
    </location>
</feature>
<gene>
    <name evidence="7" type="ORF">DSTB1V02_LOCUS8545</name>
</gene>
<evidence type="ECO:0000313" key="8">
    <source>
        <dbReference type="Proteomes" id="UP000677054"/>
    </source>
</evidence>
<dbReference type="EMBL" id="CAJPEV010001971">
    <property type="protein sequence ID" value="CAG0895129.1"/>
    <property type="molecule type" value="Genomic_DNA"/>
</dbReference>
<comment type="subcellular location">
    <subcellularLocation>
        <location evidence="1">Membrane</location>
        <topology evidence="1">Multi-pass membrane protein</topology>
    </subcellularLocation>
</comment>
<feature type="transmembrane region" description="Helical" evidence="5">
    <location>
        <begin position="89"/>
        <end position="112"/>
    </location>
</feature>
<dbReference type="PANTHER" id="PTHR11814">
    <property type="entry name" value="SULFATE TRANSPORTER"/>
    <property type="match status" value="1"/>
</dbReference>